<feature type="compositionally biased region" description="Acidic residues" evidence="2">
    <location>
        <begin position="619"/>
        <end position="628"/>
    </location>
</feature>
<evidence type="ECO:0000256" key="2">
    <source>
        <dbReference type="SAM" id="MobiDB-lite"/>
    </source>
</evidence>
<proteinExistence type="inferred from homology"/>
<comment type="similarity">
    <text evidence="1">Belongs to the FHIP family.</text>
</comment>
<name>A0A7R9LNZ0_9ACAR</name>
<dbReference type="InterPro" id="IPR045668">
    <property type="entry name" value="FHIP_KELAA_motif"/>
</dbReference>
<feature type="compositionally biased region" description="Low complexity" evidence="2">
    <location>
        <begin position="786"/>
        <end position="802"/>
    </location>
</feature>
<feature type="region of interest" description="Disordered" evidence="2">
    <location>
        <begin position="786"/>
        <end position="812"/>
    </location>
</feature>
<dbReference type="AlphaFoldDB" id="A0A7R9LNZ0"/>
<keyword evidence="5" id="KW-1185">Reference proteome</keyword>
<dbReference type="PANTHER" id="PTHR21705:SF11">
    <property type="entry name" value="FHIP FAMILY PROTEIN CG3558"/>
    <property type="match status" value="1"/>
</dbReference>
<evidence type="ECO:0000313" key="4">
    <source>
        <dbReference type="EMBL" id="CAD7644483.1"/>
    </source>
</evidence>
<gene>
    <name evidence="4" type="ORF">ONB1V03_LOCUS4695</name>
</gene>
<feature type="region of interest" description="Disordered" evidence="2">
    <location>
        <begin position="607"/>
        <end position="628"/>
    </location>
</feature>
<dbReference type="OrthoDB" id="6287422at2759"/>
<dbReference type="EMBL" id="OC916516">
    <property type="protein sequence ID" value="CAD7644483.1"/>
    <property type="molecule type" value="Genomic_DNA"/>
</dbReference>
<evidence type="ECO:0000313" key="5">
    <source>
        <dbReference type="Proteomes" id="UP000728032"/>
    </source>
</evidence>
<dbReference type="Pfam" id="PF10257">
    <property type="entry name" value="RAI16-like"/>
    <property type="match status" value="1"/>
</dbReference>
<dbReference type="EMBL" id="CAJPVJ010001691">
    <property type="protein sequence ID" value="CAG2165149.1"/>
    <property type="molecule type" value="Genomic_DNA"/>
</dbReference>
<feature type="domain" description="FHF complex subunit HOOK-interacting protein C-terminal" evidence="3">
    <location>
        <begin position="632"/>
        <end position="724"/>
    </location>
</feature>
<sequence length="886" mass="100787">MAERQPLFRKFAKIFSPSNGSNHVMSASVREQIDTTAALDSFRTHWSQAFDTMSRKVMNEITVDDISSVVNHIDQMLTLLLQENDNMCVSPRPQASDSAEHVMSPLLDYLMMESVLEKVLNWSEMCGKWYEVMTLEQLKFYEMLVSQVCHTSALYQQQLIRPLLGLLCRFVDTDCHLEVEKRLVVLLNSLFVSLSQNLNLLELFFLSEPQIASHMETKFLIFSLLIPYVHKDGPVGQQARDAILLCMAFTRRSELMGKYVAEETDFCPVLATGLSGLYSSLPRRLLSHSIVSDDWHQVTGEDIRENPELEVFLNSLEFCNAVAQIAHPFIQKQLLQYIYNGFLVPVIAPALHQEVVGVPIIVLEKLSRYSNTLEEIIATTAYFDLFIRTISEPNLLKVFLKFICVEKYEEQRILNTLITRISANSKLSLVTLVLFRSLLDLNCEDVLLELVFKYLTSGKHIIGGKQHQMQRINDSNYLNESAQHFLTLIPKHCLISHVNYMNLNAKTDGYVFVDNSDSHSHHSNDDSIDRSSTPTQELQYILFNYLDYLNDANAVISKSIRATRSWSCRYDASSHKSANYSVNTTVDNNTNANNVCANYSINHNNHSVPHSITSNGNQSEDEDEDEDCSSPIGPFLEIIISRLEAMCENDIYTNLQLTGLVSRLATYPQPLLRSYLLNSSLVFQKGVKPLTTLLNELRKKLDLLSDQIENFDELLRNARQFLFARENRILNKKQSICSQMDNRFPYNSRPNRSNSITSLSSIRSETGTEALKKGFNGLKSLFRAATTPRSMRRSSSMSVSQTPTPPPILESVSGGQGYRYFKPLDSPEQGLDANDAEENERIQKIVLAFIVFEEFVRELSAISYEHFTLEYSEPPSAQSESELKPN</sequence>
<organism evidence="4">
    <name type="scientific">Oppiella nova</name>
    <dbReference type="NCBI Taxonomy" id="334625"/>
    <lineage>
        <taxon>Eukaryota</taxon>
        <taxon>Metazoa</taxon>
        <taxon>Ecdysozoa</taxon>
        <taxon>Arthropoda</taxon>
        <taxon>Chelicerata</taxon>
        <taxon>Arachnida</taxon>
        <taxon>Acari</taxon>
        <taxon>Acariformes</taxon>
        <taxon>Sarcoptiformes</taxon>
        <taxon>Oribatida</taxon>
        <taxon>Brachypylina</taxon>
        <taxon>Oppioidea</taxon>
        <taxon>Oppiidae</taxon>
        <taxon>Oppiella</taxon>
    </lineage>
</organism>
<evidence type="ECO:0000259" key="3">
    <source>
        <dbReference type="Pfam" id="PF19314"/>
    </source>
</evidence>
<dbReference type="Pfam" id="PF19311">
    <property type="entry name" value="KELAA"/>
    <property type="match status" value="1"/>
</dbReference>
<feature type="compositionally biased region" description="Polar residues" evidence="2">
    <location>
        <begin position="607"/>
        <end position="618"/>
    </location>
</feature>
<feature type="region of interest" description="Disordered" evidence="2">
    <location>
        <begin position="741"/>
        <end position="761"/>
    </location>
</feature>
<dbReference type="Proteomes" id="UP000728032">
    <property type="component" value="Unassembled WGS sequence"/>
</dbReference>
<dbReference type="Pfam" id="PF19314">
    <property type="entry name" value="DUF5917"/>
    <property type="match status" value="1"/>
</dbReference>
<dbReference type="InterPro" id="IPR045669">
    <property type="entry name" value="FHIP_C"/>
</dbReference>
<reference evidence="4" key="1">
    <citation type="submission" date="2020-11" db="EMBL/GenBank/DDBJ databases">
        <authorList>
            <person name="Tran Van P."/>
        </authorList>
    </citation>
    <scope>NUCLEOTIDE SEQUENCE</scope>
</reference>
<evidence type="ECO:0000256" key="1">
    <source>
        <dbReference type="ARBA" id="ARBA00024336"/>
    </source>
</evidence>
<feature type="compositionally biased region" description="Low complexity" evidence="2">
    <location>
        <begin position="751"/>
        <end position="761"/>
    </location>
</feature>
<dbReference type="InterPro" id="IPR019384">
    <property type="entry name" value="FHIP"/>
</dbReference>
<dbReference type="PANTHER" id="PTHR21705">
    <property type="entry name" value="RAI16 PROTEIN-RELATED"/>
    <property type="match status" value="1"/>
</dbReference>
<accession>A0A7R9LNZ0</accession>
<protein>
    <recommendedName>
        <fullName evidence="3">FHF complex subunit HOOK-interacting protein C-terminal domain-containing protein</fullName>
    </recommendedName>
</protein>